<dbReference type="InterPro" id="IPR041883">
    <property type="entry name" value="PilM_N-ter"/>
</dbReference>
<dbReference type="RefSeq" id="WP_124302024.1">
    <property type="nucleotide sequence ID" value="NZ_CP027750.1"/>
</dbReference>
<evidence type="ECO:0000313" key="1">
    <source>
        <dbReference type="EMBL" id="AZE31587.1"/>
    </source>
</evidence>
<name>A0AAD0ZM66_9PSED</name>
<dbReference type="Gene3D" id="3.30.1300.90">
    <property type="entry name" value="PilM protein, N-terminal domain"/>
    <property type="match status" value="1"/>
</dbReference>
<dbReference type="Proteomes" id="UP000280455">
    <property type="component" value="Chromosome"/>
</dbReference>
<reference evidence="1 2" key="1">
    <citation type="submission" date="2018-03" db="EMBL/GenBank/DDBJ databases">
        <title>Diversity of phytobeneficial traits revealed by whole-genome analysis of worldwide-isolated phenazine-producing Pseudomonas spp.</title>
        <authorList>
            <person name="Biessy A."/>
            <person name="Novinscak A."/>
            <person name="Blom J."/>
            <person name="Leger G."/>
            <person name="Thomashow L.S."/>
            <person name="Cazorla F.M."/>
            <person name="Josic D."/>
            <person name="Filion M."/>
        </authorList>
    </citation>
    <scope>NUCLEOTIDE SEQUENCE [LARGE SCALE GENOMIC DNA]</scope>
    <source>
        <strain evidence="1 2">ChPhzS24</strain>
    </source>
</reference>
<proteinExistence type="predicted"/>
<dbReference type="AlphaFoldDB" id="A0AAD0ZM66"/>
<protein>
    <recommendedName>
        <fullName evidence="3">Pilus assembly protein PilP</fullName>
    </recommendedName>
</protein>
<dbReference type="EMBL" id="CP027750">
    <property type="protein sequence ID" value="AZE31587.1"/>
    <property type="molecule type" value="Genomic_DNA"/>
</dbReference>
<sequence length="146" mass="15249">MTLYWLVLVLVGIAVGTLSELAHDEETTSRAADLSAIASNLMVYRNALSEYAQTHSGITGPVPDSALSLPNWYVRMQGVSGYVSAGISYTYYPSPAAGLVNELSVLSGASVAVGFAKNGRLVTPNQGVTNISIPSPVPEGSAVAYR</sequence>
<evidence type="ECO:0000313" key="2">
    <source>
        <dbReference type="Proteomes" id="UP000280455"/>
    </source>
</evidence>
<gene>
    <name evidence="1" type="ORF">C4K07_4824</name>
</gene>
<accession>A0AAD0ZM66</accession>
<dbReference type="InterPro" id="IPR041884">
    <property type="entry name" value="PilM_C-ter"/>
</dbReference>
<dbReference type="InterPro" id="IPR009987">
    <property type="entry name" value="IM_PilM"/>
</dbReference>
<evidence type="ECO:0008006" key="3">
    <source>
        <dbReference type="Google" id="ProtNLM"/>
    </source>
</evidence>
<dbReference type="Pfam" id="PF07419">
    <property type="entry name" value="PilM"/>
    <property type="match status" value="1"/>
</dbReference>
<organism evidence="1 2">
    <name type="scientific">Pseudomonas chlororaphis subsp. aureofaciens</name>
    <dbReference type="NCBI Taxonomy" id="587851"/>
    <lineage>
        <taxon>Bacteria</taxon>
        <taxon>Pseudomonadati</taxon>
        <taxon>Pseudomonadota</taxon>
        <taxon>Gammaproteobacteria</taxon>
        <taxon>Pseudomonadales</taxon>
        <taxon>Pseudomonadaceae</taxon>
        <taxon>Pseudomonas</taxon>
    </lineage>
</organism>
<dbReference type="Gene3D" id="6.20.120.30">
    <property type="entry name" value="PilM protein, C-terminal domain"/>
    <property type="match status" value="1"/>
</dbReference>